<evidence type="ECO:0000313" key="8">
    <source>
        <dbReference type="Proteomes" id="UP001595798"/>
    </source>
</evidence>
<dbReference type="PROSITE" id="PS50949">
    <property type="entry name" value="HTH_GNTR"/>
    <property type="match status" value="1"/>
</dbReference>
<comment type="similarity">
    <text evidence="1">In the C-terminal section; belongs to the class-I pyridoxal-phosphate-dependent aminotransferase family.</text>
</comment>
<dbReference type="InterPro" id="IPR051446">
    <property type="entry name" value="HTH_trans_reg/aminotransferase"/>
</dbReference>
<evidence type="ECO:0000256" key="3">
    <source>
        <dbReference type="ARBA" id="ARBA00023015"/>
    </source>
</evidence>
<keyword evidence="2" id="KW-0663">Pyridoxal phosphate</keyword>
<keyword evidence="4" id="KW-0238">DNA-binding</keyword>
<dbReference type="InterPro" id="IPR015421">
    <property type="entry name" value="PyrdxlP-dep_Trfase_major"/>
</dbReference>
<dbReference type="Pfam" id="PF00392">
    <property type="entry name" value="GntR"/>
    <property type="match status" value="1"/>
</dbReference>
<dbReference type="SUPFAM" id="SSF46785">
    <property type="entry name" value="Winged helix' DNA-binding domain"/>
    <property type="match status" value="1"/>
</dbReference>
<dbReference type="CDD" id="cd00609">
    <property type="entry name" value="AAT_like"/>
    <property type="match status" value="1"/>
</dbReference>
<dbReference type="SUPFAM" id="SSF53383">
    <property type="entry name" value="PLP-dependent transferases"/>
    <property type="match status" value="1"/>
</dbReference>
<dbReference type="GO" id="GO:0008483">
    <property type="term" value="F:transaminase activity"/>
    <property type="evidence" value="ECO:0007669"/>
    <property type="project" value="UniProtKB-KW"/>
</dbReference>
<dbReference type="Proteomes" id="UP001595798">
    <property type="component" value="Unassembled WGS sequence"/>
</dbReference>
<evidence type="ECO:0000256" key="2">
    <source>
        <dbReference type="ARBA" id="ARBA00022898"/>
    </source>
</evidence>
<dbReference type="PANTHER" id="PTHR46577">
    <property type="entry name" value="HTH-TYPE TRANSCRIPTIONAL REGULATORY PROTEIN GABR"/>
    <property type="match status" value="1"/>
</dbReference>
<gene>
    <name evidence="7" type="ORF">ACFOZ5_01595</name>
</gene>
<dbReference type="SMART" id="SM00345">
    <property type="entry name" value="HTH_GNTR"/>
    <property type="match status" value="1"/>
</dbReference>
<organism evidence="7 8">
    <name type="scientific">Marinobacter lacisalsi</name>
    <dbReference type="NCBI Taxonomy" id="475979"/>
    <lineage>
        <taxon>Bacteria</taxon>
        <taxon>Pseudomonadati</taxon>
        <taxon>Pseudomonadota</taxon>
        <taxon>Gammaproteobacteria</taxon>
        <taxon>Pseudomonadales</taxon>
        <taxon>Marinobacteraceae</taxon>
        <taxon>Marinobacter</taxon>
    </lineage>
</organism>
<evidence type="ECO:0000256" key="4">
    <source>
        <dbReference type="ARBA" id="ARBA00023125"/>
    </source>
</evidence>
<comment type="caution">
    <text evidence="7">The sequence shown here is derived from an EMBL/GenBank/DDBJ whole genome shotgun (WGS) entry which is preliminary data.</text>
</comment>
<keyword evidence="7" id="KW-0808">Transferase</keyword>
<dbReference type="Gene3D" id="1.10.10.10">
    <property type="entry name" value="Winged helix-like DNA-binding domain superfamily/Winged helix DNA-binding domain"/>
    <property type="match status" value="1"/>
</dbReference>
<protein>
    <submittedName>
        <fullName evidence="7">Aminotransferase class I/II-fold pyridoxal phosphate-dependent enzyme</fullName>
    </submittedName>
</protein>
<dbReference type="CDD" id="cd07377">
    <property type="entry name" value="WHTH_GntR"/>
    <property type="match status" value="1"/>
</dbReference>
<dbReference type="Pfam" id="PF00155">
    <property type="entry name" value="Aminotran_1_2"/>
    <property type="match status" value="1"/>
</dbReference>
<evidence type="ECO:0000313" key="7">
    <source>
        <dbReference type="EMBL" id="MFC4257718.1"/>
    </source>
</evidence>
<name>A0ABV8QDB9_9GAMM</name>
<feature type="domain" description="HTH gntR-type" evidence="6">
    <location>
        <begin position="8"/>
        <end position="76"/>
    </location>
</feature>
<keyword evidence="3" id="KW-0805">Transcription regulation</keyword>
<sequence length="438" mass="47397">MSKEYLEGKTAVKIAESIEHAIQCGQLAGGDSLPSVREAAMMLDVNRNTVAQAYSRLRERGWVYGRGRGGTRVMPLHEEGEALGEAPVFPGTVDLASGNIDPTLLPSLKRAAAEVDWQQTGYDRSGEDPELLGLFRDMLAREGVPADSMMLGHSALDLIERALRVRAPIGEKVLVEDPVWPPLLALLRSLGLVVEPVPLDDKGVMPEELAGRLGAGVAAVVLTPRAQNPTGIDLPAGRLERIQGALRDHPRTLLILDDHWGPLSEAPPPAIDPGAPTWLLVRSVSKFLGPDLRLAVATGDADTVNRMARQFALGPRWISRLVQRIAVQLLRSEQTKSQLRTARATYASRHKALADALRRHGFTVSSGSGVNLWLPVKNEAAMVERMTARGYRIQAGQPFRLRSEPGIRLSVGNLPVEEADTVAEALAECTRGASTPMV</sequence>
<dbReference type="InterPro" id="IPR036388">
    <property type="entry name" value="WH-like_DNA-bd_sf"/>
</dbReference>
<dbReference type="PANTHER" id="PTHR46577:SF1">
    <property type="entry name" value="HTH-TYPE TRANSCRIPTIONAL REGULATORY PROTEIN GABR"/>
    <property type="match status" value="1"/>
</dbReference>
<dbReference type="Gene3D" id="3.40.640.10">
    <property type="entry name" value="Type I PLP-dependent aspartate aminotransferase-like (Major domain)"/>
    <property type="match status" value="1"/>
</dbReference>
<dbReference type="InterPro" id="IPR036390">
    <property type="entry name" value="WH_DNA-bd_sf"/>
</dbReference>
<keyword evidence="7" id="KW-0032">Aminotransferase</keyword>
<dbReference type="InterPro" id="IPR015424">
    <property type="entry name" value="PyrdxlP-dep_Trfase"/>
</dbReference>
<dbReference type="InterPro" id="IPR004839">
    <property type="entry name" value="Aminotransferase_I/II_large"/>
</dbReference>
<accession>A0ABV8QDB9</accession>
<dbReference type="EMBL" id="JBHSDI010000001">
    <property type="protein sequence ID" value="MFC4257718.1"/>
    <property type="molecule type" value="Genomic_DNA"/>
</dbReference>
<reference evidence="8" key="1">
    <citation type="journal article" date="2019" name="Int. J. Syst. Evol. Microbiol.">
        <title>The Global Catalogue of Microorganisms (GCM) 10K type strain sequencing project: providing services to taxonomists for standard genome sequencing and annotation.</title>
        <authorList>
            <consortium name="The Broad Institute Genomics Platform"/>
            <consortium name="The Broad Institute Genome Sequencing Center for Infectious Disease"/>
            <person name="Wu L."/>
            <person name="Ma J."/>
        </authorList>
    </citation>
    <scope>NUCLEOTIDE SEQUENCE [LARGE SCALE GENOMIC DNA]</scope>
    <source>
        <strain evidence="8">CECT 7297</strain>
    </source>
</reference>
<proteinExistence type="inferred from homology"/>
<evidence type="ECO:0000259" key="6">
    <source>
        <dbReference type="PROSITE" id="PS50949"/>
    </source>
</evidence>
<keyword evidence="5" id="KW-0804">Transcription</keyword>
<dbReference type="InterPro" id="IPR000524">
    <property type="entry name" value="Tscrpt_reg_HTH_GntR"/>
</dbReference>
<evidence type="ECO:0000256" key="5">
    <source>
        <dbReference type="ARBA" id="ARBA00023163"/>
    </source>
</evidence>
<evidence type="ECO:0000256" key="1">
    <source>
        <dbReference type="ARBA" id="ARBA00005384"/>
    </source>
</evidence>
<dbReference type="RefSeq" id="WP_379884968.1">
    <property type="nucleotide sequence ID" value="NZ_JBHSDI010000001.1"/>
</dbReference>
<keyword evidence="8" id="KW-1185">Reference proteome</keyword>